<dbReference type="SUPFAM" id="SSF46785">
    <property type="entry name" value="Winged helix' DNA-binding domain"/>
    <property type="match status" value="1"/>
</dbReference>
<evidence type="ECO:0000313" key="5">
    <source>
        <dbReference type="EMBL" id="MCP1111284.1"/>
    </source>
</evidence>
<proteinExistence type="predicted"/>
<dbReference type="Pfam" id="PF00392">
    <property type="entry name" value="GntR"/>
    <property type="match status" value="1"/>
</dbReference>
<dbReference type="PANTHER" id="PTHR43537">
    <property type="entry name" value="TRANSCRIPTIONAL REGULATOR, GNTR FAMILY"/>
    <property type="match status" value="1"/>
</dbReference>
<feature type="domain" description="HTH gntR-type" evidence="4">
    <location>
        <begin position="5"/>
        <end position="72"/>
    </location>
</feature>
<evidence type="ECO:0000313" key="6">
    <source>
        <dbReference type="Proteomes" id="UP001523565"/>
    </source>
</evidence>
<dbReference type="InterPro" id="IPR036388">
    <property type="entry name" value="WH-like_DNA-bd_sf"/>
</dbReference>
<dbReference type="Gene3D" id="1.20.120.530">
    <property type="entry name" value="GntR ligand-binding domain-like"/>
    <property type="match status" value="1"/>
</dbReference>
<sequence length="217" mass="25555">MKNNQNIKDIVYKAIVNDILSYEYRPNEVLNEKTLVEKYGYSKTPIREALQALCNDNVLRNIPRYGYEIVRITSDDVGDMLQYRYILESGLLKLKYKDINETQIKRLEEIDAKCTEFENDIWEHWKYNTEFHLKLMAFCQNAYALNELENCMSRLKIAYAQFYWNSYDSTPLSIDTRNHAPILSSLRDKNLDKLLTALKDDLSDFGGANYNFNIVVE</sequence>
<evidence type="ECO:0000256" key="1">
    <source>
        <dbReference type="ARBA" id="ARBA00023015"/>
    </source>
</evidence>
<dbReference type="Gene3D" id="1.10.10.10">
    <property type="entry name" value="Winged helix-like DNA-binding domain superfamily/Winged helix DNA-binding domain"/>
    <property type="match status" value="1"/>
</dbReference>
<protein>
    <submittedName>
        <fullName evidence="5">GntR family transcriptional regulator</fullName>
    </submittedName>
</protein>
<keyword evidence="3" id="KW-0804">Transcription</keyword>
<keyword evidence="6" id="KW-1185">Reference proteome</keyword>
<organism evidence="5 6">
    <name type="scientific">Ohessyouella blattaphilus</name>
    <dbReference type="NCBI Taxonomy" id="2949333"/>
    <lineage>
        <taxon>Bacteria</taxon>
        <taxon>Bacillati</taxon>
        <taxon>Bacillota</taxon>
        <taxon>Clostridia</taxon>
        <taxon>Lachnospirales</taxon>
        <taxon>Lachnospiraceae</taxon>
        <taxon>Ohessyouella</taxon>
    </lineage>
</organism>
<evidence type="ECO:0000259" key="4">
    <source>
        <dbReference type="PROSITE" id="PS50949"/>
    </source>
</evidence>
<dbReference type="SUPFAM" id="SSF48008">
    <property type="entry name" value="GntR ligand-binding domain-like"/>
    <property type="match status" value="1"/>
</dbReference>
<dbReference type="Proteomes" id="UP001523565">
    <property type="component" value="Unassembled WGS sequence"/>
</dbReference>
<dbReference type="PROSITE" id="PS50949">
    <property type="entry name" value="HTH_GNTR"/>
    <property type="match status" value="1"/>
</dbReference>
<dbReference type="RefSeq" id="WP_262070162.1">
    <property type="nucleotide sequence ID" value="NZ_JAMXOC010000027.1"/>
</dbReference>
<dbReference type="InterPro" id="IPR008920">
    <property type="entry name" value="TF_FadR/GntR_C"/>
</dbReference>
<comment type="caution">
    <text evidence="5">The sequence shown here is derived from an EMBL/GenBank/DDBJ whole genome shotgun (WGS) entry which is preliminary data.</text>
</comment>
<evidence type="ECO:0000256" key="2">
    <source>
        <dbReference type="ARBA" id="ARBA00023125"/>
    </source>
</evidence>
<dbReference type="SMART" id="SM00345">
    <property type="entry name" value="HTH_GNTR"/>
    <property type="match status" value="1"/>
</dbReference>
<reference evidence="5 6" key="1">
    <citation type="journal article" date="2022" name="Genome Biol. Evol.">
        <title>Host diet, physiology and behaviors set the stage for Lachnospiraceae cladogenesis.</title>
        <authorList>
            <person name="Vera-Ponce De Leon A."/>
            <person name="Schneider M."/>
            <person name="Jahnes B.C."/>
            <person name="Sadowski V."/>
            <person name="Camuy-Velez L.A."/>
            <person name="Duan J."/>
            <person name="Sabree Z.L."/>
        </authorList>
    </citation>
    <scope>NUCLEOTIDE SEQUENCE [LARGE SCALE GENOMIC DNA]</scope>
    <source>
        <strain evidence="5 6">PAL227</strain>
    </source>
</reference>
<keyword evidence="1" id="KW-0805">Transcription regulation</keyword>
<dbReference type="PANTHER" id="PTHR43537:SF24">
    <property type="entry name" value="GLUCONATE OPERON TRANSCRIPTIONAL REPRESSOR"/>
    <property type="match status" value="1"/>
</dbReference>
<dbReference type="InterPro" id="IPR036390">
    <property type="entry name" value="WH_DNA-bd_sf"/>
</dbReference>
<dbReference type="SMART" id="SM00895">
    <property type="entry name" value="FCD"/>
    <property type="match status" value="1"/>
</dbReference>
<keyword evidence="2" id="KW-0238">DNA-binding</keyword>
<dbReference type="EMBL" id="JAMZFV010000027">
    <property type="protein sequence ID" value="MCP1111284.1"/>
    <property type="molecule type" value="Genomic_DNA"/>
</dbReference>
<dbReference type="InterPro" id="IPR000524">
    <property type="entry name" value="Tscrpt_reg_HTH_GntR"/>
</dbReference>
<dbReference type="Pfam" id="PF07729">
    <property type="entry name" value="FCD"/>
    <property type="match status" value="1"/>
</dbReference>
<dbReference type="InterPro" id="IPR011711">
    <property type="entry name" value="GntR_C"/>
</dbReference>
<accession>A0ABT1EKP6</accession>
<name>A0ABT1EKP6_9FIRM</name>
<evidence type="ECO:0000256" key="3">
    <source>
        <dbReference type="ARBA" id="ARBA00023163"/>
    </source>
</evidence>
<gene>
    <name evidence="5" type="ORF">NK118_13595</name>
</gene>